<name>A0ABR8SIX2_9BACL</name>
<evidence type="ECO:0000313" key="2">
    <source>
        <dbReference type="EMBL" id="MBD7963436.1"/>
    </source>
</evidence>
<protein>
    <submittedName>
        <fullName evidence="2">NERD domain-containing protein</fullName>
    </submittedName>
</protein>
<dbReference type="RefSeq" id="WP_191752837.1">
    <property type="nucleotide sequence ID" value="NZ_JACSQM010000002.1"/>
</dbReference>
<reference evidence="2 3" key="1">
    <citation type="submission" date="2020-08" db="EMBL/GenBank/DDBJ databases">
        <title>A Genomic Blueprint of the Chicken Gut Microbiome.</title>
        <authorList>
            <person name="Gilroy R."/>
            <person name="Ravi A."/>
            <person name="Getino M."/>
            <person name="Pursley I."/>
            <person name="Horton D.L."/>
            <person name="Alikhan N.-F."/>
            <person name="Baker D."/>
            <person name="Gharbi K."/>
            <person name="Hall N."/>
            <person name="Watson M."/>
            <person name="Adriaenssens E.M."/>
            <person name="Foster-Nyarko E."/>
            <person name="Jarju S."/>
            <person name="Secka A."/>
            <person name="Antonio M."/>
            <person name="Oren A."/>
            <person name="Chaudhuri R."/>
            <person name="La Ragione R.M."/>
            <person name="Hildebrand F."/>
            <person name="Pallen M.J."/>
        </authorList>
    </citation>
    <scope>NUCLEOTIDE SEQUENCE [LARGE SCALE GENOMIC DNA]</scope>
    <source>
        <strain evidence="2 3">Sa2CUA10</strain>
    </source>
</reference>
<sequence length="328" mass="38158">MKGGLSIKKQPITPYVIQKLGAVINRLQSCHPDRSKLEGNLAKYIAGHNGEKSLQYFYRYLPTQDAHIIQNIRIKHMEFFFQIDTLIITSKFLILLEIKNYTGDLFFDDKYGQLIRTSSKGKEIFEDPIQQVKRQSFHLTQVLEQHKIPKIPIETLVVITNPRTFVDSSETYKNALKLVIKSPMLLSKYEEFNARYKKDVLLLKERKKIKRLLMKLNEPYNPDILSYYGINKSELITGVLCSKCNTQMNRINANWECAACFHTCKTAHIQALRDYALIISTDITNKEFKDFLHLSTSMQAYYLLNSLNLPYTGTSRRTRTYHLDSLIT</sequence>
<gene>
    <name evidence="2" type="ORF">H9648_05145</name>
</gene>
<comment type="caution">
    <text evidence="2">The sequence shown here is derived from an EMBL/GenBank/DDBJ whole genome shotgun (WGS) entry which is preliminary data.</text>
</comment>
<dbReference type="PROSITE" id="PS50965">
    <property type="entry name" value="NERD"/>
    <property type="match status" value="1"/>
</dbReference>
<accession>A0ABR8SIX2</accession>
<dbReference type="EMBL" id="JACSQM010000002">
    <property type="protein sequence ID" value="MBD7963436.1"/>
    <property type="molecule type" value="Genomic_DNA"/>
</dbReference>
<organism evidence="2 3">
    <name type="scientific">Fictibacillus norfolkensis</name>
    <dbReference type="NCBI Taxonomy" id="2762233"/>
    <lineage>
        <taxon>Bacteria</taxon>
        <taxon>Bacillati</taxon>
        <taxon>Bacillota</taxon>
        <taxon>Bacilli</taxon>
        <taxon>Bacillales</taxon>
        <taxon>Fictibacillaceae</taxon>
        <taxon>Fictibacillus</taxon>
    </lineage>
</organism>
<feature type="domain" description="NERD" evidence="1">
    <location>
        <begin position="46"/>
        <end position="162"/>
    </location>
</feature>
<proteinExistence type="predicted"/>
<keyword evidence="3" id="KW-1185">Reference proteome</keyword>
<evidence type="ECO:0000313" key="3">
    <source>
        <dbReference type="Proteomes" id="UP000603641"/>
    </source>
</evidence>
<dbReference type="Pfam" id="PF08378">
    <property type="entry name" value="NERD"/>
    <property type="match status" value="1"/>
</dbReference>
<evidence type="ECO:0000259" key="1">
    <source>
        <dbReference type="PROSITE" id="PS50965"/>
    </source>
</evidence>
<dbReference type="Proteomes" id="UP000603641">
    <property type="component" value="Unassembled WGS sequence"/>
</dbReference>
<dbReference type="InterPro" id="IPR011528">
    <property type="entry name" value="NERD"/>
</dbReference>